<name>A0A5A7UG47_CUCMM</name>
<organism evidence="1 3">
    <name type="scientific">Cucumis melo var. makuwa</name>
    <name type="common">Oriental melon</name>
    <dbReference type="NCBI Taxonomy" id="1194695"/>
    <lineage>
        <taxon>Eukaryota</taxon>
        <taxon>Viridiplantae</taxon>
        <taxon>Streptophyta</taxon>
        <taxon>Embryophyta</taxon>
        <taxon>Tracheophyta</taxon>
        <taxon>Spermatophyta</taxon>
        <taxon>Magnoliopsida</taxon>
        <taxon>eudicotyledons</taxon>
        <taxon>Gunneridae</taxon>
        <taxon>Pentapetalae</taxon>
        <taxon>rosids</taxon>
        <taxon>fabids</taxon>
        <taxon>Cucurbitales</taxon>
        <taxon>Cucurbitaceae</taxon>
        <taxon>Benincaseae</taxon>
        <taxon>Cucumis</taxon>
    </lineage>
</organism>
<gene>
    <name evidence="2" type="ORF">E5676_scaffold1163G00320</name>
    <name evidence="1" type="ORF">E6C27_scaffold43052G00540</name>
</gene>
<dbReference type="AlphaFoldDB" id="A0A5A7UG47"/>
<sequence>MRSEESNAESSRLHAGGSVEEQLLDRLAQRLVSGIRLTQSDPKKKFRIERLKALRATTFARTTNPADMLKHDLL</sequence>
<protein>
    <submittedName>
        <fullName evidence="1">Uncharacterized protein</fullName>
    </submittedName>
</protein>
<dbReference type="EMBL" id="SSTD01004900">
    <property type="protein sequence ID" value="TYK22712.1"/>
    <property type="molecule type" value="Genomic_DNA"/>
</dbReference>
<evidence type="ECO:0000313" key="3">
    <source>
        <dbReference type="Proteomes" id="UP000321393"/>
    </source>
</evidence>
<dbReference type="Proteomes" id="UP000321393">
    <property type="component" value="Unassembled WGS sequence"/>
</dbReference>
<accession>A0A5A7UG47</accession>
<dbReference type="Proteomes" id="UP000321947">
    <property type="component" value="Unassembled WGS sequence"/>
</dbReference>
<comment type="caution">
    <text evidence="1">The sequence shown here is derived from an EMBL/GenBank/DDBJ whole genome shotgun (WGS) entry which is preliminary data.</text>
</comment>
<evidence type="ECO:0000313" key="4">
    <source>
        <dbReference type="Proteomes" id="UP000321947"/>
    </source>
</evidence>
<reference evidence="3 4" key="1">
    <citation type="submission" date="2019-08" db="EMBL/GenBank/DDBJ databases">
        <title>Draft genome sequences of two oriental melons (Cucumis melo L. var makuwa).</title>
        <authorList>
            <person name="Kwon S.-Y."/>
        </authorList>
    </citation>
    <scope>NUCLEOTIDE SEQUENCE [LARGE SCALE GENOMIC DNA]</scope>
    <source>
        <strain evidence="4">cv. Chang Bougi</strain>
        <strain evidence="3">cv. SW 3</strain>
        <tissue evidence="1">Leaf</tissue>
    </source>
</reference>
<evidence type="ECO:0000313" key="1">
    <source>
        <dbReference type="EMBL" id="KAA0054923.1"/>
    </source>
</evidence>
<proteinExistence type="predicted"/>
<dbReference type="EMBL" id="SSTE01008633">
    <property type="protein sequence ID" value="KAA0054923.1"/>
    <property type="molecule type" value="Genomic_DNA"/>
</dbReference>
<evidence type="ECO:0000313" key="2">
    <source>
        <dbReference type="EMBL" id="TYK22712.1"/>
    </source>
</evidence>